<proteinExistence type="predicted"/>
<evidence type="ECO:0000313" key="2">
    <source>
        <dbReference type="Proteomes" id="UP000763802"/>
    </source>
</evidence>
<keyword evidence="2" id="KW-1185">Reference proteome</keyword>
<name>A0ABS5WKE5_9RHOB</name>
<comment type="caution">
    <text evidence="1">The sequence shown here is derived from an EMBL/GenBank/DDBJ whole genome shotgun (WGS) entry which is preliminary data.</text>
</comment>
<dbReference type="RefSeq" id="WP_162930747.1">
    <property type="nucleotide sequence ID" value="NZ_JAHHDY010000003.1"/>
</dbReference>
<accession>A0ABS5WKE5</accession>
<organism evidence="1 2">
    <name type="scientific">Falsiruegeria litorea</name>
    <dbReference type="NCBI Taxonomy" id="1280831"/>
    <lineage>
        <taxon>Bacteria</taxon>
        <taxon>Pseudomonadati</taxon>
        <taxon>Pseudomonadota</taxon>
        <taxon>Alphaproteobacteria</taxon>
        <taxon>Rhodobacterales</taxon>
        <taxon>Roseobacteraceae</taxon>
        <taxon>Falsiruegeria</taxon>
    </lineage>
</organism>
<gene>
    <name evidence="1" type="ORF">KL867_00895</name>
</gene>
<dbReference type="EMBL" id="JAHHDY010000003">
    <property type="protein sequence ID" value="MBT3139599.1"/>
    <property type="molecule type" value="Genomic_DNA"/>
</dbReference>
<evidence type="ECO:0000313" key="1">
    <source>
        <dbReference type="EMBL" id="MBT3139599.1"/>
    </source>
</evidence>
<reference evidence="1 2" key="1">
    <citation type="submission" date="2021-05" db="EMBL/GenBank/DDBJ databases">
        <title>Draft genomes of marine bacteria isolated from model chitin particles.</title>
        <authorList>
            <person name="Datta M.S."/>
            <person name="Schwartzman J.A."/>
            <person name="Cordero O."/>
        </authorList>
    </citation>
    <scope>NUCLEOTIDE SEQUENCE [LARGE SCALE GENOMIC DNA]</scope>
    <source>
        <strain evidence="1 2">4E07</strain>
    </source>
</reference>
<protein>
    <submittedName>
        <fullName evidence="1">Uncharacterized protein</fullName>
    </submittedName>
</protein>
<sequence length="49" mass="5386">MKPKARFIASVIATSKAQEIQMPWARGARRAAMIARRNGTDTELQAKSA</sequence>
<dbReference type="Proteomes" id="UP000763802">
    <property type="component" value="Unassembled WGS sequence"/>
</dbReference>